<sequence>MERDEHLAEGQIRQSLSGFYDVVDDAGNEYRTRARGNFRSRKITPLVGDRVEFKEGYLLAVLPRRNALVRPPVANVDQAIVASAVVSPEFSANLLDRQLLALEIAGIQPVIYFTKTDLLPIERHQEFETLAANYRKIGYVTVLPDRAFDDASLTLIRQQLAEKISVFMGQTGAGKSTLLNHLAPELNLATGEISSALNRGKHTTRRVSLLAIADGLVADTPGFSSYEAFNVDAKALGSYFPEFAAASVHCRFRGCVHVNEPGCAVKAGVADGTIMQSRYDNYLLLYQGIKNQKPNYKK</sequence>
<keyword evidence="6 10" id="KW-0378">Hydrolase</keyword>
<evidence type="ECO:0000259" key="11">
    <source>
        <dbReference type="PROSITE" id="PS50936"/>
    </source>
</evidence>
<keyword evidence="3 10" id="KW-0479">Metal-binding</keyword>
<dbReference type="Gene3D" id="1.10.40.50">
    <property type="entry name" value="Probable gtpase engc, domain 3"/>
    <property type="match status" value="1"/>
</dbReference>
<dbReference type="Proteomes" id="UP000050911">
    <property type="component" value="Unassembled WGS sequence"/>
</dbReference>
<evidence type="ECO:0000259" key="12">
    <source>
        <dbReference type="PROSITE" id="PS51721"/>
    </source>
</evidence>
<organism evidence="13 14">
    <name type="scientific">Secundilactobacillus kimchicus JCM 15530</name>
    <dbReference type="NCBI Taxonomy" id="1302272"/>
    <lineage>
        <taxon>Bacteria</taxon>
        <taxon>Bacillati</taxon>
        <taxon>Bacillota</taxon>
        <taxon>Bacilli</taxon>
        <taxon>Lactobacillales</taxon>
        <taxon>Lactobacillaceae</taxon>
        <taxon>Secundilactobacillus</taxon>
    </lineage>
</organism>
<dbReference type="PANTHER" id="PTHR32120">
    <property type="entry name" value="SMALL RIBOSOMAL SUBUNIT BIOGENESIS GTPASE RSGA"/>
    <property type="match status" value="1"/>
</dbReference>
<reference evidence="13 14" key="1">
    <citation type="journal article" date="2015" name="Genome Announc.">
        <title>Expanding the biotechnology potential of lactobacilli through comparative genomics of 213 strains and associated genera.</title>
        <authorList>
            <person name="Sun Z."/>
            <person name="Harris H.M."/>
            <person name="McCann A."/>
            <person name="Guo C."/>
            <person name="Argimon S."/>
            <person name="Zhang W."/>
            <person name="Yang X."/>
            <person name="Jeffery I.B."/>
            <person name="Cooney J.C."/>
            <person name="Kagawa T.F."/>
            <person name="Liu W."/>
            <person name="Song Y."/>
            <person name="Salvetti E."/>
            <person name="Wrobel A."/>
            <person name="Rasinkangas P."/>
            <person name="Parkhill J."/>
            <person name="Rea M.C."/>
            <person name="O'Sullivan O."/>
            <person name="Ritari J."/>
            <person name="Douillard F.P."/>
            <person name="Paul Ross R."/>
            <person name="Yang R."/>
            <person name="Briner A.E."/>
            <person name="Felis G.E."/>
            <person name="de Vos W.M."/>
            <person name="Barrangou R."/>
            <person name="Klaenhammer T.R."/>
            <person name="Caufield P.W."/>
            <person name="Cui Y."/>
            <person name="Zhang H."/>
            <person name="O'Toole P.W."/>
        </authorList>
    </citation>
    <scope>NUCLEOTIDE SEQUENCE [LARGE SCALE GENOMIC DNA]</scope>
    <source>
        <strain evidence="13 14">JCM 15530</strain>
    </source>
</reference>
<feature type="binding site" evidence="10">
    <location>
        <begin position="169"/>
        <end position="177"/>
    </location>
    <ligand>
        <name>GTP</name>
        <dbReference type="ChEBI" id="CHEBI:37565"/>
    </ligand>
</feature>
<name>A0A0R1HS67_9LACO</name>
<dbReference type="EC" id="3.6.1.-" evidence="10"/>
<dbReference type="GO" id="GO:0005737">
    <property type="term" value="C:cytoplasm"/>
    <property type="evidence" value="ECO:0007669"/>
    <property type="project" value="UniProtKB-SubCell"/>
</dbReference>
<evidence type="ECO:0000256" key="4">
    <source>
        <dbReference type="ARBA" id="ARBA00022730"/>
    </source>
</evidence>
<dbReference type="EMBL" id="AZCX01000001">
    <property type="protein sequence ID" value="KRK49286.1"/>
    <property type="molecule type" value="Genomic_DNA"/>
</dbReference>
<dbReference type="InterPro" id="IPR010914">
    <property type="entry name" value="RsgA_GTPase_dom"/>
</dbReference>
<feature type="binding site" evidence="10">
    <location>
        <begin position="114"/>
        <end position="117"/>
    </location>
    <ligand>
        <name>GTP</name>
        <dbReference type="ChEBI" id="CHEBI:37565"/>
    </ligand>
</feature>
<dbReference type="PROSITE" id="PS51721">
    <property type="entry name" value="G_CP"/>
    <property type="match status" value="1"/>
</dbReference>
<feature type="domain" description="EngC GTPase" evidence="11">
    <location>
        <begin position="74"/>
        <end position="224"/>
    </location>
</feature>
<accession>A0A0R1HS67</accession>
<evidence type="ECO:0000256" key="1">
    <source>
        <dbReference type="ARBA" id="ARBA00022490"/>
    </source>
</evidence>
<evidence type="ECO:0000256" key="8">
    <source>
        <dbReference type="ARBA" id="ARBA00022884"/>
    </source>
</evidence>
<comment type="function">
    <text evidence="10">One of several proteins that assist in the late maturation steps of the functional core of the 30S ribosomal subunit. Helps release RbfA from mature subunits. May play a role in the assembly of ribosomal proteins into the subunit. Circularly permuted GTPase that catalyzes slow GTP hydrolysis, GTPase activity is stimulated by the 30S ribosomal subunit.</text>
</comment>
<dbReference type="PATRIC" id="fig|1302272.5.peg.207"/>
<dbReference type="CDD" id="cd01854">
    <property type="entry name" value="YjeQ_EngC"/>
    <property type="match status" value="1"/>
</dbReference>
<dbReference type="Gene3D" id="3.40.50.300">
    <property type="entry name" value="P-loop containing nucleotide triphosphate hydrolases"/>
    <property type="match status" value="1"/>
</dbReference>
<evidence type="ECO:0000256" key="2">
    <source>
        <dbReference type="ARBA" id="ARBA00022517"/>
    </source>
</evidence>
<dbReference type="STRING" id="1302272.FC96_GL000210"/>
<keyword evidence="14" id="KW-1185">Reference proteome</keyword>
<feature type="domain" description="CP-type G" evidence="12">
    <location>
        <begin position="65"/>
        <end position="226"/>
    </location>
</feature>
<dbReference type="InterPro" id="IPR031944">
    <property type="entry name" value="RsgA_N"/>
</dbReference>
<dbReference type="InterPro" id="IPR030378">
    <property type="entry name" value="G_CP_dom"/>
</dbReference>
<dbReference type="Gene3D" id="2.40.50.140">
    <property type="entry name" value="Nucleic acid-binding proteins"/>
    <property type="match status" value="1"/>
</dbReference>
<gene>
    <name evidence="10" type="primary">rsgA</name>
    <name evidence="13" type="ORF">FC96_GL000210</name>
</gene>
<comment type="similarity">
    <text evidence="10">Belongs to the TRAFAC class YlqF/YawG GTPase family. RsgA subfamily.</text>
</comment>
<comment type="subunit">
    <text evidence="10">Monomer. Associates with 30S ribosomal subunit, binds 16S rRNA.</text>
</comment>
<dbReference type="GO" id="GO:0003924">
    <property type="term" value="F:GTPase activity"/>
    <property type="evidence" value="ECO:0007669"/>
    <property type="project" value="UniProtKB-UniRule"/>
</dbReference>
<comment type="cofactor">
    <cofactor evidence="10">
        <name>Zn(2+)</name>
        <dbReference type="ChEBI" id="CHEBI:29105"/>
    </cofactor>
    <text evidence="10">Binds 1 zinc ion per subunit.</text>
</comment>
<dbReference type="PANTHER" id="PTHR32120:SF11">
    <property type="entry name" value="SMALL RIBOSOMAL SUBUNIT BIOGENESIS GTPASE RSGA 1, MITOCHONDRIAL-RELATED"/>
    <property type="match status" value="1"/>
</dbReference>
<evidence type="ECO:0000256" key="7">
    <source>
        <dbReference type="ARBA" id="ARBA00022833"/>
    </source>
</evidence>
<evidence type="ECO:0000256" key="10">
    <source>
        <dbReference type="HAMAP-Rule" id="MF_01820"/>
    </source>
</evidence>
<dbReference type="GO" id="GO:0046872">
    <property type="term" value="F:metal ion binding"/>
    <property type="evidence" value="ECO:0007669"/>
    <property type="project" value="UniProtKB-KW"/>
</dbReference>
<keyword evidence="4 10" id="KW-0699">rRNA-binding</keyword>
<keyword evidence="7 10" id="KW-0862">Zinc</keyword>
<evidence type="ECO:0000256" key="5">
    <source>
        <dbReference type="ARBA" id="ARBA00022741"/>
    </source>
</evidence>
<evidence type="ECO:0000313" key="13">
    <source>
        <dbReference type="EMBL" id="KRK49286.1"/>
    </source>
</evidence>
<dbReference type="PROSITE" id="PS50936">
    <property type="entry name" value="ENGC_GTPASE"/>
    <property type="match status" value="1"/>
</dbReference>
<dbReference type="HAMAP" id="MF_01820">
    <property type="entry name" value="GTPase_RsgA"/>
    <property type="match status" value="1"/>
</dbReference>
<keyword evidence="5 10" id="KW-0547">Nucleotide-binding</keyword>
<dbReference type="CDD" id="cd04466">
    <property type="entry name" value="S1_YloQ_GTPase"/>
    <property type="match status" value="1"/>
</dbReference>
<dbReference type="GO" id="GO:0005525">
    <property type="term" value="F:GTP binding"/>
    <property type="evidence" value="ECO:0007669"/>
    <property type="project" value="UniProtKB-UniRule"/>
</dbReference>
<proteinExistence type="inferred from homology"/>
<dbReference type="GO" id="GO:0019843">
    <property type="term" value="F:rRNA binding"/>
    <property type="evidence" value="ECO:0007669"/>
    <property type="project" value="UniProtKB-KW"/>
</dbReference>
<feature type="binding site" evidence="10">
    <location>
        <position position="263"/>
    </location>
    <ligand>
        <name>Zn(2+)</name>
        <dbReference type="ChEBI" id="CHEBI:29105"/>
    </ligand>
</feature>
<dbReference type="Pfam" id="PF16745">
    <property type="entry name" value="RsgA_N"/>
    <property type="match status" value="1"/>
</dbReference>
<dbReference type="AlphaFoldDB" id="A0A0R1HS67"/>
<evidence type="ECO:0000313" key="14">
    <source>
        <dbReference type="Proteomes" id="UP000050911"/>
    </source>
</evidence>
<comment type="caution">
    <text evidence="13">The sequence shown here is derived from an EMBL/GenBank/DDBJ whole genome shotgun (WGS) entry which is preliminary data.</text>
</comment>
<feature type="binding site" evidence="10">
    <location>
        <position position="257"/>
    </location>
    <ligand>
        <name>Zn(2+)</name>
        <dbReference type="ChEBI" id="CHEBI:29105"/>
    </ligand>
</feature>
<keyword evidence="1 10" id="KW-0963">Cytoplasm</keyword>
<dbReference type="SUPFAM" id="SSF52540">
    <property type="entry name" value="P-loop containing nucleoside triphosphate hydrolases"/>
    <property type="match status" value="1"/>
</dbReference>
<dbReference type="GO" id="GO:0042274">
    <property type="term" value="P:ribosomal small subunit biogenesis"/>
    <property type="evidence" value="ECO:0007669"/>
    <property type="project" value="UniProtKB-UniRule"/>
</dbReference>
<dbReference type="InterPro" id="IPR027417">
    <property type="entry name" value="P-loop_NTPase"/>
</dbReference>
<evidence type="ECO:0000256" key="9">
    <source>
        <dbReference type="ARBA" id="ARBA00023134"/>
    </source>
</evidence>
<dbReference type="InterPro" id="IPR012340">
    <property type="entry name" value="NA-bd_OB-fold"/>
</dbReference>
<evidence type="ECO:0000256" key="6">
    <source>
        <dbReference type="ARBA" id="ARBA00022801"/>
    </source>
</evidence>
<dbReference type="SUPFAM" id="SSF50249">
    <property type="entry name" value="Nucleic acid-binding proteins"/>
    <property type="match status" value="1"/>
</dbReference>
<dbReference type="NCBIfam" id="TIGR00157">
    <property type="entry name" value="ribosome small subunit-dependent GTPase A"/>
    <property type="match status" value="1"/>
</dbReference>
<feature type="binding site" evidence="10">
    <location>
        <position position="255"/>
    </location>
    <ligand>
        <name>Zn(2+)</name>
        <dbReference type="ChEBI" id="CHEBI:29105"/>
    </ligand>
</feature>
<protein>
    <recommendedName>
        <fullName evidence="10">Small ribosomal subunit biogenesis GTPase RsgA</fullName>
        <ecNumber evidence="10">3.6.1.-</ecNumber>
    </recommendedName>
</protein>
<dbReference type="InterPro" id="IPR004881">
    <property type="entry name" value="Ribosome_biogen_GTPase_RsgA"/>
</dbReference>
<evidence type="ECO:0000256" key="3">
    <source>
        <dbReference type="ARBA" id="ARBA00022723"/>
    </source>
</evidence>
<keyword evidence="9 10" id="KW-0342">GTP-binding</keyword>
<comment type="subcellular location">
    <subcellularLocation>
        <location evidence="10">Cytoplasm</location>
    </subcellularLocation>
</comment>
<feature type="binding site" evidence="10">
    <location>
        <position position="250"/>
    </location>
    <ligand>
        <name>Zn(2+)</name>
        <dbReference type="ChEBI" id="CHEBI:29105"/>
    </ligand>
</feature>
<dbReference type="Pfam" id="PF03193">
    <property type="entry name" value="RsgA_GTPase"/>
    <property type="match status" value="1"/>
</dbReference>
<keyword evidence="2 10" id="KW-0690">Ribosome biogenesis</keyword>
<keyword evidence="8 10" id="KW-0694">RNA-binding</keyword>